<gene>
    <name evidence="5" type="ORF">BDD21_0525</name>
</gene>
<feature type="domain" description="SF3 helicase" evidence="4">
    <location>
        <begin position="615"/>
        <end position="771"/>
    </location>
</feature>
<evidence type="ECO:0000259" key="4">
    <source>
        <dbReference type="PROSITE" id="PS51206"/>
    </source>
</evidence>
<keyword evidence="1" id="KW-0547">Nucleotide-binding</keyword>
<dbReference type="GO" id="GO:0016787">
    <property type="term" value="F:hydrolase activity"/>
    <property type="evidence" value="ECO:0007669"/>
    <property type="project" value="UniProtKB-KW"/>
</dbReference>
<dbReference type="EMBL" id="RBXL01000001">
    <property type="protein sequence ID" value="RKT43203.1"/>
    <property type="molecule type" value="Genomic_DNA"/>
</dbReference>
<dbReference type="InterPro" id="IPR014015">
    <property type="entry name" value="Helicase_SF3_DNA-vir"/>
</dbReference>
<evidence type="ECO:0000256" key="2">
    <source>
        <dbReference type="ARBA" id="ARBA00022801"/>
    </source>
</evidence>
<keyword evidence="3" id="KW-0067">ATP-binding</keyword>
<dbReference type="AlphaFoldDB" id="A0A495V3N2"/>
<comment type="caution">
    <text evidence="5">The sequence shown here is derived from an EMBL/GenBank/DDBJ whole genome shotgun (WGS) entry which is preliminary data.</text>
</comment>
<proteinExistence type="predicted"/>
<evidence type="ECO:0000313" key="6">
    <source>
        <dbReference type="Proteomes" id="UP000274556"/>
    </source>
</evidence>
<reference evidence="5 6" key="1">
    <citation type="submission" date="2018-10" db="EMBL/GenBank/DDBJ databases">
        <title>Genomic Encyclopedia of Archaeal and Bacterial Type Strains, Phase II (KMG-II): from individual species to whole genera.</title>
        <authorList>
            <person name="Goeker M."/>
        </authorList>
    </citation>
    <scope>NUCLEOTIDE SEQUENCE [LARGE SCALE GENOMIC DNA]</scope>
    <source>
        <strain evidence="5 6">DSM 235</strain>
    </source>
</reference>
<dbReference type="PANTHER" id="PTHR35372">
    <property type="entry name" value="ATP BINDING PROTEIN-RELATED"/>
    <property type="match status" value="1"/>
</dbReference>
<organism evidence="5 6">
    <name type="scientific">Thiocapsa rosea</name>
    <dbReference type="NCBI Taxonomy" id="69360"/>
    <lineage>
        <taxon>Bacteria</taxon>
        <taxon>Pseudomonadati</taxon>
        <taxon>Pseudomonadota</taxon>
        <taxon>Gammaproteobacteria</taxon>
        <taxon>Chromatiales</taxon>
        <taxon>Chromatiaceae</taxon>
        <taxon>Thiocapsa</taxon>
    </lineage>
</organism>
<keyword evidence="2" id="KW-0378">Hydrolase</keyword>
<name>A0A495V3N2_9GAMM</name>
<dbReference type="InterPro" id="IPR027417">
    <property type="entry name" value="P-loop_NTPase"/>
</dbReference>
<dbReference type="InterPro" id="IPR051620">
    <property type="entry name" value="ORF904-like_C"/>
</dbReference>
<dbReference type="GO" id="GO:0005524">
    <property type="term" value="F:ATP binding"/>
    <property type="evidence" value="ECO:0007669"/>
    <property type="project" value="UniProtKB-KW"/>
</dbReference>
<dbReference type="Proteomes" id="UP000274556">
    <property type="component" value="Unassembled WGS sequence"/>
</dbReference>
<evidence type="ECO:0000256" key="3">
    <source>
        <dbReference type="ARBA" id="ARBA00022840"/>
    </source>
</evidence>
<evidence type="ECO:0000313" key="5">
    <source>
        <dbReference type="EMBL" id="RKT43203.1"/>
    </source>
</evidence>
<protein>
    <submittedName>
        <fullName evidence="5">P4 family phage/plasmid primase-like protein</fullName>
    </submittedName>
</protein>
<dbReference type="PANTHER" id="PTHR35372:SF2">
    <property type="entry name" value="SF3 HELICASE DOMAIN-CONTAINING PROTEIN"/>
    <property type="match status" value="1"/>
</dbReference>
<dbReference type="Pfam" id="PF19263">
    <property type="entry name" value="DUF5906"/>
    <property type="match status" value="1"/>
</dbReference>
<keyword evidence="6" id="KW-1185">Reference proteome</keyword>
<evidence type="ECO:0000256" key="1">
    <source>
        <dbReference type="ARBA" id="ARBA00022741"/>
    </source>
</evidence>
<dbReference type="PROSITE" id="PS51206">
    <property type="entry name" value="SF3_HELICASE_1"/>
    <property type="match status" value="1"/>
</dbReference>
<dbReference type="Gene3D" id="3.40.50.300">
    <property type="entry name" value="P-loop containing nucleotide triphosphate hydrolases"/>
    <property type="match status" value="1"/>
</dbReference>
<dbReference type="InterPro" id="IPR045455">
    <property type="entry name" value="NrS-1_pol-like_helicase"/>
</dbReference>
<sequence>MTKSYRLSEDGKIIKDGQPFFIEGHAETVSLQSLSDLAEVIDNLKQHQCIATGVFDVPKCRVVTKDALDENAVASGVRARSKDYMKQPEIGVVLFDYDPSLNMPDRLRQYTPTQVIDTIRADLPELRKVGYIGRASSSSGVHETNQQPGMPKGFHIYCLFKNSDLKALKTYLEVKLWNEGYGYIEFARNGALLVRTLIDLAVLSPERLIYEAAPILGSGLSREPSPWKEGKGGPIDCDLNLTEEEICEYRDKVETAKAKAQEQSLRHKEAYLEEKASQLASDQQIPLDEAKQRISVEYRQEGEQIFLPSNFILEVKGKALTFGELLERADLDGATMPDPIEGRAYGTSTAKFYYNKGLNPCVNSFAHGGQVYRLEDSFNEISELQVEEAPQDDLMKAQNLVNSILDDVEGDVGIVFRDDVIAALRTIKHRDPPDYERLRTLFKKLNPGVSVQKLDKRTASRSSTGKSTHDGYARELLQIYTVESWGPIGYEDQLYVLNADTSVWVYVESNELIKTVSQEFDGQPNCTRSNDYKDIVKHAITISSQPGFFDDSPTGVACSEGFYRVEAGRMIREDLSPSHRQRLRLDYTPKEIPIPRFDQFLAETFGVEDEEEQRQQVQVVQEIFGGIMLGILHRYQKAVLFYDPIGRAGKGTIVDIIKSLLPRRFITSVSPYKFDEEYYLASIMTSRLNVAGELDSKKTIPENVLKMITGGDDITGRHPAGRPMTFKSQAAQLFMSNHMIRTSDKGEAFFARWQFVEFPNSRLRSNQPLDPDLAQTIISEERSGIAFWALQGGIRLLEQKHYSPSKAHDRLMKNWRRWADSLVYFIQEACETGDKEFSLKRSDFYSAYEQWCDEFGITPDRKRDVMDRILKFPEFAITSRRTNGYDMYYGVKLKAFEKIEV</sequence>
<accession>A0A495V3N2</accession>